<dbReference type="WBParaSite" id="SVE_0795100.1">
    <property type="protein sequence ID" value="SVE_0795100.1"/>
    <property type="gene ID" value="SVE_0795100"/>
</dbReference>
<dbReference type="InterPro" id="IPR011333">
    <property type="entry name" value="SKP1/BTB/POZ_sf"/>
</dbReference>
<dbReference type="Pfam" id="PF00651">
    <property type="entry name" value="BTB"/>
    <property type="match status" value="1"/>
</dbReference>
<dbReference type="InterPro" id="IPR000210">
    <property type="entry name" value="BTB/POZ_dom"/>
</dbReference>
<keyword evidence="2" id="KW-1185">Reference proteome</keyword>
<evidence type="ECO:0000313" key="2">
    <source>
        <dbReference type="Proteomes" id="UP000035680"/>
    </source>
</evidence>
<name>A0A0K0FGF0_STRVS</name>
<dbReference type="Proteomes" id="UP000035680">
    <property type="component" value="Unassembled WGS sequence"/>
</dbReference>
<dbReference type="SUPFAM" id="SSF54695">
    <property type="entry name" value="POZ domain"/>
    <property type="match status" value="1"/>
</dbReference>
<reference evidence="2" key="1">
    <citation type="submission" date="2014-07" db="EMBL/GenBank/DDBJ databases">
        <authorList>
            <person name="Martin A.A"/>
            <person name="De Silva N."/>
        </authorList>
    </citation>
    <scope>NUCLEOTIDE SEQUENCE</scope>
</reference>
<protein>
    <submittedName>
        <fullName evidence="3">Speckle-type POZ protein (inferred by orthology to a human protein)</fullName>
    </submittedName>
</protein>
<feature type="domain" description="BTB" evidence="1">
    <location>
        <begin position="4"/>
        <end position="67"/>
    </location>
</feature>
<reference evidence="3" key="2">
    <citation type="submission" date="2015-08" db="UniProtKB">
        <authorList>
            <consortium name="WormBaseParasite"/>
        </authorList>
    </citation>
    <scope>IDENTIFICATION</scope>
</reference>
<proteinExistence type="predicted"/>
<evidence type="ECO:0000313" key="3">
    <source>
        <dbReference type="WBParaSite" id="SVE_0795100.1"/>
    </source>
</evidence>
<dbReference type="Gene3D" id="3.30.710.10">
    <property type="entry name" value="Potassium Channel Kv1.1, Chain A"/>
    <property type="match status" value="1"/>
</dbReference>
<dbReference type="PANTHER" id="PTHR24413">
    <property type="entry name" value="SPECKLE-TYPE POZ PROTEIN"/>
    <property type="match status" value="1"/>
</dbReference>
<accession>A0A0K0FGF0</accession>
<organism evidence="2 3">
    <name type="scientific">Strongyloides venezuelensis</name>
    <name type="common">Threadworm</name>
    <dbReference type="NCBI Taxonomy" id="75913"/>
    <lineage>
        <taxon>Eukaryota</taxon>
        <taxon>Metazoa</taxon>
        <taxon>Ecdysozoa</taxon>
        <taxon>Nematoda</taxon>
        <taxon>Chromadorea</taxon>
        <taxon>Rhabditida</taxon>
        <taxon>Tylenchina</taxon>
        <taxon>Panagrolaimomorpha</taxon>
        <taxon>Strongyloidoidea</taxon>
        <taxon>Strongyloididae</taxon>
        <taxon>Strongyloides</taxon>
    </lineage>
</organism>
<sequence length="87" mass="9953">MKEECSSNSNIIEINCFSLEALEEMVNYLYTGKSPNMDKMALEMLGIGDKYKLQQLKLMAEESMVHNLSIKNACNYLVCGELYLVKF</sequence>
<dbReference type="STRING" id="75913.A0A0K0FGF0"/>
<dbReference type="AlphaFoldDB" id="A0A0K0FGF0"/>
<evidence type="ECO:0000259" key="1">
    <source>
        <dbReference type="Pfam" id="PF00651"/>
    </source>
</evidence>